<evidence type="ECO:0000313" key="1">
    <source>
        <dbReference type="EMBL" id="GAA2340298.1"/>
    </source>
</evidence>
<evidence type="ECO:0008006" key="3">
    <source>
        <dbReference type="Google" id="ProtNLM"/>
    </source>
</evidence>
<dbReference type="RefSeq" id="WP_344612311.1">
    <property type="nucleotide sequence ID" value="NZ_BAAARV010000019.1"/>
</dbReference>
<dbReference type="EMBL" id="BAAARV010000019">
    <property type="protein sequence ID" value="GAA2340298.1"/>
    <property type="molecule type" value="Genomic_DNA"/>
</dbReference>
<name>A0ABP5SWG1_9ACTN</name>
<gene>
    <name evidence="1" type="ORF">GCM10010170_023150</name>
</gene>
<accession>A0ABP5SWG1</accession>
<sequence length="286" mass="29668">MPSYDVSGPIDLDIAVGVAFVDIVASDRPEAVVEVVPTKPGRSGDESLAREATVSFDGGRIRVKVPRRLNLFGKGDSVDVHCEVPTGSRVTVENAYGSVRARGELGDSRILAKYGGVTADTVADLVLNVPYGSTDIAEVTGRLDVTAGHGALRIAHVRGAAKLRASHGSIELGTAAGDVEAATSGALTIDRALGDVTARSAHGAIRIREVNGGAIRLDNGHADIDVGVPVGVGAWIDASSANGRVFSELTADPDAGSSDRTVELHLHNNYGNVTIRRITPRKDATP</sequence>
<keyword evidence="2" id="KW-1185">Reference proteome</keyword>
<organism evidence="1 2">
    <name type="scientific">Dactylosporangium salmoneum</name>
    <dbReference type="NCBI Taxonomy" id="53361"/>
    <lineage>
        <taxon>Bacteria</taxon>
        <taxon>Bacillati</taxon>
        <taxon>Actinomycetota</taxon>
        <taxon>Actinomycetes</taxon>
        <taxon>Micromonosporales</taxon>
        <taxon>Micromonosporaceae</taxon>
        <taxon>Dactylosporangium</taxon>
    </lineage>
</organism>
<comment type="caution">
    <text evidence="1">The sequence shown here is derived from an EMBL/GenBank/DDBJ whole genome shotgun (WGS) entry which is preliminary data.</text>
</comment>
<reference evidence="2" key="1">
    <citation type="journal article" date="2019" name="Int. J. Syst. Evol. Microbiol.">
        <title>The Global Catalogue of Microorganisms (GCM) 10K type strain sequencing project: providing services to taxonomists for standard genome sequencing and annotation.</title>
        <authorList>
            <consortium name="The Broad Institute Genomics Platform"/>
            <consortium name="The Broad Institute Genome Sequencing Center for Infectious Disease"/>
            <person name="Wu L."/>
            <person name="Ma J."/>
        </authorList>
    </citation>
    <scope>NUCLEOTIDE SEQUENCE [LARGE SCALE GENOMIC DNA]</scope>
    <source>
        <strain evidence="2">JCM 3272</strain>
    </source>
</reference>
<protein>
    <recommendedName>
        <fullName evidence="3">Adhesin domain-containing protein</fullName>
    </recommendedName>
</protein>
<dbReference type="Proteomes" id="UP001501444">
    <property type="component" value="Unassembled WGS sequence"/>
</dbReference>
<evidence type="ECO:0000313" key="2">
    <source>
        <dbReference type="Proteomes" id="UP001501444"/>
    </source>
</evidence>
<proteinExistence type="predicted"/>